<evidence type="ECO:0000256" key="8">
    <source>
        <dbReference type="ARBA" id="ARBA00023027"/>
    </source>
</evidence>
<reference evidence="19" key="1">
    <citation type="submission" date="2023-02" db="EMBL/GenBank/DDBJ databases">
        <title>Identification and recombinant expression of a fungal hydrolase from Papiliotrema laurentii that hydrolyzes apple cutin and clears colloidal polyester polyurethane.</title>
        <authorList>
            <consortium name="DOE Joint Genome Institute"/>
            <person name="Roman V.A."/>
            <person name="Bojanowski C."/>
            <person name="Crable B.R."/>
            <person name="Wagner D.N."/>
            <person name="Hung C.S."/>
            <person name="Nadeau L.J."/>
            <person name="Schratz L."/>
            <person name="Haridas S."/>
            <person name="Pangilinan J."/>
            <person name="Lipzen A."/>
            <person name="Na H."/>
            <person name="Yan M."/>
            <person name="Ng V."/>
            <person name="Grigoriev I.V."/>
            <person name="Spatafora J.W."/>
            <person name="Barlow D."/>
            <person name="Biffinger J."/>
            <person name="Kelley-Loughnane N."/>
            <person name="Varaljay V.A."/>
            <person name="Crookes-Goodson W.J."/>
        </authorList>
    </citation>
    <scope>NUCLEOTIDE SEQUENCE</scope>
    <source>
        <strain evidence="19">5307AH</strain>
    </source>
</reference>
<dbReference type="InterPro" id="IPR013785">
    <property type="entry name" value="Aldolase_TIM"/>
</dbReference>
<dbReference type="SUPFAM" id="SSF51395">
    <property type="entry name" value="FMN-linked oxidoreductases"/>
    <property type="match status" value="1"/>
</dbReference>
<evidence type="ECO:0000259" key="18">
    <source>
        <dbReference type="Pfam" id="PF01207"/>
    </source>
</evidence>
<comment type="caution">
    <text evidence="19">The sequence shown here is derived from an EMBL/GenBank/DDBJ whole genome shotgun (WGS) entry which is preliminary data.</text>
</comment>
<evidence type="ECO:0000256" key="13">
    <source>
        <dbReference type="ARBA" id="ARBA00048342"/>
    </source>
</evidence>
<evidence type="ECO:0000256" key="1">
    <source>
        <dbReference type="ARBA" id="ARBA00001917"/>
    </source>
</evidence>
<evidence type="ECO:0000256" key="10">
    <source>
        <dbReference type="ARBA" id="ARBA00038890"/>
    </source>
</evidence>
<evidence type="ECO:0000256" key="7">
    <source>
        <dbReference type="ARBA" id="ARBA00023002"/>
    </source>
</evidence>
<comment type="catalytic activity">
    <reaction evidence="14">
        <text>5,6-dihydrouridine(16) in tRNA + NAD(+) = uridine(16) in tRNA + NADH + H(+)</text>
        <dbReference type="Rhea" id="RHEA:53380"/>
        <dbReference type="Rhea" id="RHEA-COMP:13543"/>
        <dbReference type="Rhea" id="RHEA-COMP:13544"/>
        <dbReference type="ChEBI" id="CHEBI:15378"/>
        <dbReference type="ChEBI" id="CHEBI:57540"/>
        <dbReference type="ChEBI" id="CHEBI:57945"/>
        <dbReference type="ChEBI" id="CHEBI:65315"/>
        <dbReference type="ChEBI" id="CHEBI:74443"/>
        <dbReference type="EC" id="1.3.1.88"/>
    </reaction>
    <physiologicalReaction direction="right-to-left" evidence="14">
        <dbReference type="Rhea" id="RHEA:53382"/>
    </physiologicalReaction>
</comment>
<dbReference type="Gene3D" id="3.20.20.70">
    <property type="entry name" value="Aldolase class I"/>
    <property type="match status" value="1"/>
</dbReference>
<protein>
    <recommendedName>
        <fullName evidence="10">tRNA-dihydrouridine(16/17) synthase [NAD(P)(+)]</fullName>
        <ecNumber evidence="10">1.3.1.88</ecNumber>
    </recommendedName>
</protein>
<evidence type="ECO:0000256" key="14">
    <source>
        <dbReference type="ARBA" id="ARBA00048934"/>
    </source>
</evidence>
<dbReference type="InterPro" id="IPR018517">
    <property type="entry name" value="tRNA_hU_synthase_CS"/>
</dbReference>
<evidence type="ECO:0000256" key="17">
    <source>
        <dbReference type="SAM" id="MobiDB-lite"/>
    </source>
</evidence>
<feature type="domain" description="DUS-like FMN-binding" evidence="18">
    <location>
        <begin position="33"/>
        <end position="349"/>
    </location>
</feature>
<organism evidence="19 20">
    <name type="scientific">Papiliotrema laurentii</name>
    <name type="common">Cryptococcus laurentii</name>
    <dbReference type="NCBI Taxonomy" id="5418"/>
    <lineage>
        <taxon>Eukaryota</taxon>
        <taxon>Fungi</taxon>
        <taxon>Dikarya</taxon>
        <taxon>Basidiomycota</taxon>
        <taxon>Agaricomycotina</taxon>
        <taxon>Tremellomycetes</taxon>
        <taxon>Tremellales</taxon>
        <taxon>Rhynchogastremaceae</taxon>
        <taxon>Papiliotrema</taxon>
    </lineage>
</organism>
<evidence type="ECO:0000256" key="11">
    <source>
        <dbReference type="ARBA" id="ARBA00047287"/>
    </source>
</evidence>
<comment type="catalytic activity">
    <reaction evidence="12">
        <text>5,6-dihydrouridine(16) in tRNA + NADP(+) = uridine(16) in tRNA + NADPH + H(+)</text>
        <dbReference type="Rhea" id="RHEA:53376"/>
        <dbReference type="Rhea" id="RHEA-COMP:13543"/>
        <dbReference type="Rhea" id="RHEA-COMP:13544"/>
        <dbReference type="ChEBI" id="CHEBI:15378"/>
        <dbReference type="ChEBI" id="CHEBI:57783"/>
        <dbReference type="ChEBI" id="CHEBI:58349"/>
        <dbReference type="ChEBI" id="CHEBI:65315"/>
        <dbReference type="ChEBI" id="CHEBI:74443"/>
        <dbReference type="EC" id="1.3.1.88"/>
    </reaction>
    <physiologicalReaction direction="right-to-left" evidence="12">
        <dbReference type="Rhea" id="RHEA:53378"/>
    </physiologicalReaction>
</comment>
<keyword evidence="8" id="KW-0520">NAD</keyword>
<evidence type="ECO:0000256" key="3">
    <source>
        <dbReference type="ARBA" id="ARBA00022643"/>
    </source>
</evidence>
<comment type="catalytic activity">
    <reaction evidence="13">
        <text>a 5,6-dihydrouridine in mRNA + NAD(+) = a uridine in mRNA + NADH + H(+)</text>
        <dbReference type="Rhea" id="RHEA:69851"/>
        <dbReference type="Rhea" id="RHEA-COMP:14658"/>
        <dbReference type="Rhea" id="RHEA-COMP:17789"/>
        <dbReference type="ChEBI" id="CHEBI:15378"/>
        <dbReference type="ChEBI" id="CHEBI:57540"/>
        <dbReference type="ChEBI" id="CHEBI:57945"/>
        <dbReference type="ChEBI" id="CHEBI:65315"/>
        <dbReference type="ChEBI" id="CHEBI:74443"/>
    </reaction>
    <physiologicalReaction direction="right-to-left" evidence="13">
        <dbReference type="Rhea" id="RHEA:69853"/>
    </physiologicalReaction>
</comment>
<keyword evidence="7" id="KW-0560">Oxidoreductase</keyword>
<evidence type="ECO:0000256" key="5">
    <source>
        <dbReference type="ARBA" id="ARBA00022694"/>
    </source>
</evidence>
<evidence type="ECO:0000256" key="9">
    <source>
        <dbReference type="ARBA" id="ARBA00038313"/>
    </source>
</evidence>
<comment type="catalytic activity">
    <reaction evidence="15">
        <text>a 5,6-dihydrouridine in mRNA + NADP(+) = a uridine in mRNA + NADPH + H(+)</text>
        <dbReference type="Rhea" id="RHEA:69855"/>
        <dbReference type="Rhea" id="RHEA-COMP:14658"/>
        <dbReference type="Rhea" id="RHEA-COMP:17789"/>
        <dbReference type="ChEBI" id="CHEBI:15378"/>
        <dbReference type="ChEBI" id="CHEBI:57783"/>
        <dbReference type="ChEBI" id="CHEBI:58349"/>
        <dbReference type="ChEBI" id="CHEBI:65315"/>
        <dbReference type="ChEBI" id="CHEBI:74443"/>
    </reaction>
    <physiologicalReaction direction="right-to-left" evidence="15">
        <dbReference type="Rhea" id="RHEA:69857"/>
    </physiologicalReaction>
</comment>
<dbReference type="CDD" id="cd02801">
    <property type="entry name" value="DUS_like_FMN"/>
    <property type="match status" value="1"/>
</dbReference>
<keyword evidence="20" id="KW-1185">Reference proteome</keyword>
<comment type="similarity">
    <text evidence="9">Belongs to the Dus family. Dus1 subfamily.</text>
</comment>
<keyword evidence="6" id="KW-0521">NADP</keyword>
<dbReference type="GO" id="GO:0050660">
    <property type="term" value="F:flavin adenine dinucleotide binding"/>
    <property type="evidence" value="ECO:0007669"/>
    <property type="project" value="InterPro"/>
</dbReference>
<comment type="catalytic activity">
    <reaction evidence="11">
        <text>5,6-dihydrouridine(17) in tRNA + NAD(+) = uridine(17) in tRNA + NADH + H(+)</text>
        <dbReference type="Rhea" id="RHEA:53372"/>
        <dbReference type="Rhea" id="RHEA-COMP:13541"/>
        <dbReference type="Rhea" id="RHEA-COMP:13542"/>
        <dbReference type="ChEBI" id="CHEBI:15378"/>
        <dbReference type="ChEBI" id="CHEBI:57540"/>
        <dbReference type="ChEBI" id="CHEBI:57945"/>
        <dbReference type="ChEBI" id="CHEBI:65315"/>
        <dbReference type="ChEBI" id="CHEBI:74443"/>
        <dbReference type="EC" id="1.3.1.88"/>
    </reaction>
    <physiologicalReaction direction="right-to-left" evidence="11">
        <dbReference type="Rhea" id="RHEA:53374"/>
    </physiologicalReaction>
</comment>
<feature type="compositionally biased region" description="Basic and acidic residues" evidence="17">
    <location>
        <begin position="510"/>
        <end position="546"/>
    </location>
</feature>
<dbReference type="Pfam" id="PF01207">
    <property type="entry name" value="Dus"/>
    <property type="match status" value="1"/>
</dbReference>
<keyword evidence="2" id="KW-0285">Flavoprotein</keyword>
<dbReference type="EMBL" id="JAODAN010000011">
    <property type="protein sequence ID" value="KAK1921235.1"/>
    <property type="molecule type" value="Genomic_DNA"/>
</dbReference>
<proteinExistence type="inferred from homology"/>
<feature type="region of interest" description="Disordered" evidence="17">
    <location>
        <begin position="510"/>
        <end position="564"/>
    </location>
</feature>
<dbReference type="PANTHER" id="PTHR11082:SF5">
    <property type="entry name" value="TRNA-DIHYDROURIDINE(16_17) SYNTHASE [NAD(P)(+)]-LIKE"/>
    <property type="match status" value="1"/>
</dbReference>
<dbReference type="GO" id="GO:0006397">
    <property type="term" value="P:mRNA processing"/>
    <property type="evidence" value="ECO:0007669"/>
    <property type="project" value="UniProtKB-KW"/>
</dbReference>
<keyword evidence="3" id="KW-0288">FMN</keyword>
<comment type="cofactor">
    <cofactor evidence="1">
        <name>FMN</name>
        <dbReference type="ChEBI" id="CHEBI:58210"/>
    </cofactor>
</comment>
<dbReference type="PANTHER" id="PTHR11082">
    <property type="entry name" value="TRNA-DIHYDROURIDINE SYNTHASE"/>
    <property type="match status" value="1"/>
</dbReference>
<evidence type="ECO:0000256" key="6">
    <source>
        <dbReference type="ARBA" id="ARBA00022857"/>
    </source>
</evidence>
<keyword evidence="4" id="KW-0507">mRNA processing</keyword>
<evidence type="ECO:0000256" key="15">
    <source>
        <dbReference type="ARBA" id="ARBA00049447"/>
    </source>
</evidence>
<evidence type="ECO:0000256" key="4">
    <source>
        <dbReference type="ARBA" id="ARBA00022664"/>
    </source>
</evidence>
<name>A0AAD9FJ62_PAPLA</name>
<gene>
    <name evidence="19" type="ORF">DB88DRAFT_500093</name>
</gene>
<comment type="catalytic activity">
    <reaction evidence="16">
        <text>5,6-dihydrouridine(17) in tRNA + NADP(+) = uridine(17) in tRNA + NADPH + H(+)</text>
        <dbReference type="Rhea" id="RHEA:53368"/>
        <dbReference type="Rhea" id="RHEA-COMP:13541"/>
        <dbReference type="Rhea" id="RHEA-COMP:13542"/>
        <dbReference type="ChEBI" id="CHEBI:15378"/>
        <dbReference type="ChEBI" id="CHEBI:57783"/>
        <dbReference type="ChEBI" id="CHEBI:58349"/>
        <dbReference type="ChEBI" id="CHEBI:65315"/>
        <dbReference type="ChEBI" id="CHEBI:74443"/>
        <dbReference type="EC" id="1.3.1.88"/>
    </reaction>
    <physiologicalReaction direction="right-to-left" evidence="16">
        <dbReference type="Rhea" id="RHEA:53370"/>
    </physiologicalReaction>
</comment>
<accession>A0AAD9FJ62</accession>
<feature type="region of interest" description="Disordered" evidence="17">
    <location>
        <begin position="414"/>
        <end position="443"/>
    </location>
</feature>
<dbReference type="GO" id="GO:0017150">
    <property type="term" value="F:tRNA dihydrouridine synthase activity"/>
    <property type="evidence" value="ECO:0007669"/>
    <property type="project" value="InterPro"/>
</dbReference>
<dbReference type="InterPro" id="IPR035587">
    <property type="entry name" value="DUS-like_FMN-bd"/>
</dbReference>
<evidence type="ECO:0000313" key="20">
    <source>
        <dbReference type="Proteomes" id="UP001182556"/>
    </source>
</evidence>
<evidence type="ECO:0000256" key="12">
    <source>
        <dbReference type="ARBA" id="ARBA00047652"/>
    </source>
</evidence>
<dbReference type="PROSITE" id="PS01136">
    <property type="entry name" value="UPF0034"/>
    <property type="match status" value="1"/>
</dbReference>
<evidence type="ECO:0000256" key="2">
    <source>
        <dbReference type="ARBA" id="ARBA00022630"/>
    </source>
</evidence>
<sequence>MSDISLPTPPAPKKQKLGGYEFFRSIGSPKYVVAPMVDQSELAWRMLSRSPLPSDMAGPSTPPTTDVPYPVHPGGATLCYTPMIHAKVFSESKNLSKGGDGHFDLTHGEEGSHDPLAGIEGGDRPLFVQFCANDPDILLAAAKKVEDRCDAVDINFGCPQGIAKKGRYGSFLQDDWETIKSLIGILHENLSVPVTAKFRIFPDKERTIAYAKMMEAAGAQILTCHGRTREMKGQLTGLADWEMIRAVKEAVNIPVFANGNILYREDVDRCLEVTGCDGVMTAEGNLSNPAIFLPADHPHAHPPLWVLANRYLDIVESLKTITSKSAIRAHLFRLLKPELDRNDAIRDKIARASVSPTGELTEFRVIIKEIEDGAKAEVDALGSSWRAPPIDPATGYRKLPSYVAQPYIRPSPIPAGAAGSNGKENGADGVSAPGSPGPGTNVQSPCVQRDPPCSGMAASRCPTRACLTHCRQIRAVAEGMDPQVAAEKSARGELAGMGCEAHEAKYLAKQEKASLKRKSREDTKALKKLRRAELRDSQKANEETKQGKQPTEAGAEQAVTELVA</sequence>
<evidence type="ECO:0000256" key="16">
    <source>
        <dbReference type="ARBA" id="ARBA00049467"/>
    </source>
</evidence>
<dbReference type="EC" id="1.3.1.88" evidence="10"/>
<dbReference type="Proteomes" id="UP001182556">
    <property type="component" value="Unassembled WGS sequence"/>
</dbReference>
<evidence type="ECO:0000313" key="19">
    <source>
        <dbReference type="EMBL" id="KAK1921235.1"/>
    </source>
</evidence>
<dbReference type="AlphaFoldDB" id="A0AAD9FJ62"/>
<keyword evidence="5" id="KW-0819">tRNA processing</keyword>